<keyword evidence="2" id="KW-0274">FAD</keyword>
<dbReference type="Pfam" id="PF01494">
    <property type="entry name" value="FAD_binding_3"/>
    <property type="match status" value="1"/>
</dbReference>
<dbReference type="PRINTS" id="PR00420">
    <property type="entry name" value="RNGMNOXGNASE"/>
</dbReference>
<reference evidence="6 7" key="1">
    <citation type="submission" date="2017-03" db="EMBL/GenBank/DDBJ databases">
        <title>Genomes of endolithic fungi from Antarctica.</title>
        <authorList>
            <person name="Coleine C."/>
            <person name="Masonjones S."/>
            <person name="Stajich J.E."/>
        </authorList>
    </citation>
    <scope>NUCLEOTIDE SEQUENCE [LARGE SCALE GENOMIC DNA]</scope>
    <source>
        <strain evidence="6 7">CCFEE 6315</strain>
    </source>
</reference>
<dbReference type="Gene3D" id="3.50.50.60">
    <property type="entry name" value="FAD/NAD(P)-binding domain"/>
    <property type="match status" value="1"/>
</dbReference>
<protein>
    <recommendedName>
        <fullName evidence="5">FAD-binding domain-containing protein</fullName>
    </recommendedName>
</protein>
<evidence type="ECO:0000256" key="3">
    <source>
        <dbReference type="ARBA" id="ARBA00023002"/>
    </source>
</evidence>
<dbReference type="Proteomes" id="UP000308549">
    <property type="component" value="Unassembled WGS sequence"/>
</dbReference>
<dbReference type="EMBL" id="NAJL01000038">
    <property type="protein sequence ID" value="TKA25047.1"/>
    <property type="molecule type" value="Genomic_DNA"/>
</dbReference>
<keyword evidence="3" id="KW-0560">Oxidoreductase</keyword>
<evidence type="ECO:0000313" key="6">
    <source>
        <dbReference type="EMBL" id="TKA25047.1"/>
    </source>
</evidence>
<organism evidence="6 7">
    <name type="scientific">Salinomyces thailandicus</name>
    <dbReference type="NCBI Taxonomy" id="706561"/>
    <lineage>
        <taxon>Eukaryota</taxon>
        <taxon>Fungi</taxon>
        <taxon>Dikarya</taxon>
        <taxon>Ascomycota</taxon>
        <taxon>Pezizomycotina</taxon>
        <taxon>Dothideomycetes</taxon>
        <taxon>Dothideomycetidae</taxon>
        <taxon>Mycosphaerellales</taxon>
        <taxon>Teratosphaeriaceae</taxon>
        <taxon>Salinomyces</taxon>
    </lineage>
</organism>
<keyword evidence="4" id="KW-0732">Signal</keyword>
<dbReference type="OrthoDB" id="655030at2759"/>
<dbReference type="GO" id="GO:0071949">
    <property type="term" value="F:FAD binding"/>
    <property type="evidence" value="ECO:0007669"/>
    <property type="project" value="InterPro"/>
</dbReference>
<feature type="chain" id="PRO_5020801395" description="FAD-binding domain-containing protein" evidence="4">
    <location>
        <begin position="20"/>
        <end position="437"/>
    </location>
</feature>
<evidence type="ECO:0000313" key="7">
    <source>
        <dbReference type="Proteomes" id="UP000308549"/>
    </source>
</evidence>
<dbReference type="PANTHER" id="PTHR46865:SF2">
    <property type="entry name" value="MONOOXYGENASE"/>
    <property type="match status" value="1"/>
</dbReference>
<dbReference type="InterPro" id="IPR002938">
    <property type="entry name" value="FAD-bd"/>
</dbReference>
<dbReference type="GO" id="GO:0016491">
    <property type="term" value="F:oxidoreductase activity"/>
    <property type="evidence" value="ECO:0007669"/>
    <property type="project" value="UniProtKB-KW"/>
</dbReference>
<evidence type="ECO:0000256" key="4">
    <source>
        <dbReference type="SAM" id="SignalP"/>
    </source>
</evidence>
<sequence>MAPLSILIVGCGCAGPVLASFLLLAPDTRPEDLPHITIVERAGAHRAAGQNIDIRGTGATLIRKLGVEQKIRAATTGEEGMQIVDDQNQVWVSAPADKTGRVQTATSDIEILRGTLVDILTKRSEQISDGVKARGGRGIDYVNGDYVEELDQDGAKVHVRFAKSGERRSYDVVVGADGLQSRTRRQAFGDEGDAQRLKYLSTIAAFYSMPAAATDSLWRRWWHGENRRSITVRPSGQEGRSTVVLLLVHPDERATAVAKLGPKGAPQQKALLKKYFDHGEWECDRVMREMEAADDFYYDLVAQVKMEKWHKGRVVLLGDAGCCAAPISGMGTTLALNGAYNLAGALTHHPDDPNAAFDAFETAMRPLVDVAQKLPPGNPELFHWKTSWGIWIMRWAFRAIFSSGIGTLAEKFMGPPADVVGVKEYGFRQPEEMQVDV</sequence>
<dbReference type="InterPro" id="IPR051704">
    <property type="entry name" value="FAD_aromatic-hydroxylase"/>
</dbReference>
<dbReference type="PANTHER" id="PTHR46865">
    <property type="entry name" value="OXIDOREDUCTASE-RELATED"/>
    <property type="match status" value="1"/>
</dbReference>
<comment type="caution">
    <text evidence="6">The sequence shown here is derived from an EMBL/GenBank/DDBJ whole genome shotgun (WGS) entry which is preliminary data.</text>
</comment>
<dbReference type="Gene3D" id="3.30.9.10">
    <property type="entry name" value="D-Amino Acid Oxidase, subunit A, domain 2"/>
    <property type="match status" value="1"/>
</dbReference>
<dbReference type="AlphaFoldDB" id="A0A4U0TSG6"/>
<dbReference type="SUPFAM" id="SSF51905">
    <property type="entry name" value="FAD/NAD(P)-binding domain"/>
    <property type="match status" value="1"/>
</dbReference>
<proteinExistence type="predicted"/>
<gene>
    <name evidence="6" type="ORF">B0A50_06111</name>
</gene>
<accession>A0A4U0TSG6</accession>
<evidence type="ECO:0000256" key="1">
    <source>
        <dbReference type="ARBA" id="ARBA00022630"/>
    </source>
</evidence>
<feature type="domain" description="FAD-binding" evidence="5">
    <location>
        <begin position="5"/>
        <end position="349"/>
    </location>
</feature>
<keyword evidence="1" id="KW-0285">Flavoprotein</keyword>
<feature type="signal peptide" evidence="4">
    <location>
        <begin position="1"/>
        <end position="19"/>
    </location>
</feature>
<name>A0A4U0TSG6_9PEZI</name>
<evidence type="ECO:0000259" key="5">
    <source>
        <dbReference type="Pfam" id="PF01494"/>
    </source>
</evidence>
<evidence type="ECO:0000256" key="2">
    <source>
        <dbReference type="ARBA" id="ARBA00022827"/>
    </source>
</evidence>
<keyword evidence="7" id="KW-1185">Reference proteome</keyword>
<dbReference type="InterPro" id="IPR036188">
    <property type="entry name" value="FAD/NAD-bd_sf"/>
</dbReference>